<dbReference type="GeneID" id="17298849"/>
<evidence type="ECO:0000313" key="2">
    <source>
        <dbReference type="EnsemblProtists" id="EKX42160"/>
    </source>
</evidence>
<dbReference type="AlphaFoldDB" id="L1J240"/>
<protein>
    <submittedName>
        <fullName evidence="1 2">Uncharacterized protein</fullName>
    </submittedName>
</protein>
<evidence type="ECO:0000313" key="3">
    <source>
        <dbReference type="Proteomes" id="UP000011087"/>
    </source>
</evidence>
<organism evidence="1">
    <name type="scientific">Guillardia theta (strain CCMP2712)</name>
    <name type="common">Cryptophyte</name>
    <dbReference type="NCBI Taxonomy" id="905079"/>
    <lineage>
        <taxon>Eukaryota</taxon>
        <taxon>Cryptophyceae</taxon>
        <taxon>Pyrenomonadales</taxon>
        <taxon>Geminigeraceae</taxon>
        <taxon>Guillardia</taxon>
    </lineage>
</organism>
<reference evidence="3" key="2">
    <citation type="submission" date="2012-11" db="EMBL/GenBank/DDBJ databases">
        <authorList>
            <person name="Kuo A."/>
            <person name="Curtis B.A."/>
            <person name="Tanifuji G."/>
            <person name="Burki F."/>
            <person name="Gruber A."/>
            <person name="Irimia M."/>
            <person name="Maruyama S."/>
            <person name="Arias M.C."/>
            <person name="Ball S.G."/>
            <person name="Gile G.H."/>
            <person name="Hirakawa Y."/>
            <person name="Hopkins J.F."/>
            <person name="Rensing S.A."/>
            <person name="Schmutz J."/>
            <person name="Symeonidi A."/>
            <person name="Elias M."/>
            <person name="Eveleigh R.J."/>
            <person name="Herman E.K."/>
            <person name="Klute M.J."/>
            <person name="Nakayama T."/>
            <person name="Obornik M."/>
            <person name="Reyes-Prieto A."/>
            <person name="Armbrust E.V."/>
            <person name="Aves S.J."/>
            <person name="Beiko R.G."/>
            <person name="Coutinho P."/>
            <person name="Dacks J.B."/>
            <person name="Durnford D.G."/>
            <person name="Fast N.M."/>
            <person name="Green B.R."/>
            <person name="Grisdale C."/>
            <person name="Hempe F."/>
            <person name="Henrissat B."/>
            <person name="Hoppner M.P."/>
            <person name="Ishida K.-I."/>
            <person name="Kim E."/>
            <person name="Koreny L."/>
            <person name="Kroth P.G."/>
            <person name="Liu Y."/>
            <person name="Malik S.-B."/>
            <person name="Maier U.G."/>
            <person name="McRose D."/>
            <person name="Mock T."/>
            <person name="Neilson J.A."/>
            <person name="Onodera N.T."/>
            <person name="Poole A.M."/>
            <person name="Pritham E.J."/>
            <person name="Richards T.A."/>
            <person name="Rocap G."/>
            <person name="Roy S.W."/>
            <person name="Sarai C."/>
            <person name="Schaack S."/>
            <person name="Shirato S."/>
            <person name="Slamovits C.H."/>
            <person name="Spencer D.F."/>
            <person name="Suzuki S."/>
            <person name="Worden A.Z."/>
            <person name="Zauner S."/>
            <person name="Barry K."/>
            <person name="Bell C."/>
            <person name="Bharti A.K."/>
            <person name="Crow J.A."/>
            <person name="Grimwood J."/>
            <person name="Kramer R."/>
            <person name="Lindquist E."/>
            <person name="Lucas S."/>
            <person name="Salamov A."/>
            <person name="McFadden G.I."/>
            <person name="Lane C.E."/>
            <person name="Keeling P.J."/>
            <person name="Gray M.W."/>
            <person name="Grigoriev I.V."/>
            <person name="Archibald J.M."/>
        </authorList>
    </citation>
    <scope>NUCLEOTIDE SEQUENCE</scope>
    <source>
        <strain evidence="3">CCMP2712</strain>
    </source>
</reference>
<reference evidence="2" key="3">
    <citation type="submission" date="2015-06" db="UniProtKB">
        <authorList>
            <consortium name="EnsemblProtists"/>
        </authorList>
    </citation>
    <scope>IDENTIFICATION</scope>
</reference>
<dbReference type="KEGG" id="gtt:GUITHDRAFT_111726"/>
<keyword evidence="3" id="KW-1185">Reference proteome</keyword>
<accession>L1J240</accession>
<evidence type="ECO:0000313" key="1">
    <source>
        <dbReference type="EMBL" id="EKX42160.1"/>
    </source>
</evidence>
<dbReference type="PaxDb" id="55529-EKX42160"/>
<gene>
    <name evidence="1" type="ORF">GUITHDRAFT_111726</name>
</gene>
<proteinExistence type="predicted"/>
<dbReference type="Proteomes" id="UP000011087">
    <property type="component" value="Unassembled WGS sequence"/>
</dbReference>
<sequence length="249" mass="28365">MEVCLRDQARDMVTWLPREAVGVVVSVELGGGACVVRWRYQRRTLLCRTGYKGVFELELVGAQASKFMRREEEENVSSVQRAVLEDSQAATSPTSSQPLRRYFSDAELRVKNVGRISRRMFGTTSCGFQDPVFLPSWLSKRSESVPLLSHESMEDPETCKTPQLELTAMSPSQFGRPKLRLGRDELNEELRKLQSHDDAAFSSNRMSSGELALDRIGHHSLRKLFKERNSTHRDLLTYFGHGKKFPAKR</sequence>
<name>L1J240_GUITC</name>
<dbReference type="EnsemblProtists" id="EKX42160">
    <property type="protein sequence ID" value="EKX42160"/>
    <property type="gene ID" value="GUITHDRAFT_111726"/>
</dbReference>
<dbReference type="HOGENOM" id="CLU_1117508_0_0_1"/>
<reference evidence="1 3" key="1">
    <citation type="journal article" date="2012" name="Nature">
        <title>Algal genomes reveal evolutionary mosaicism and the fate of nucleomorphs.</title>
        <authorList>
            <consortium name="DOE Joint Genome Institute"/>
            <person name="Curtis B.A."/>
            <person name="Tanifuji G."/>
            <person name="Burki F."/>
            <person name="Gruber A."/>
            <person name="Irimia M."/>
            <person name="Maruyama S."/>
            <person name="Arias M.C."/>
            <person name="Ball S.G."/>
            <person name="Gile G.H."/>
            <person name="Hirakawa Y."/>
            <person name="Hopkins J.F."/>
            <person name="Kuo A."/>
            <person name="Rensing S.A."/>
            <person name="Schmutz J."/>
            <person name="Symeonidi A."/>
            <person name="Elias M."/>
            <person name="Eveleigh R.J."/>
            <person name="Herman E.K."/>
            <person name="Klute M.J."/>
            <person name="Nakayama T."/>
            <person name="Obornik M."/>
            <person name="Reyes-Prieto A."/>
            <person name="Armbrust E.V."/>
            <person name="Aves S.J."/>
            <person name="Beiko R.G."/>
            <person name="Coutinho P."/>
            <person name="Dacks J.B."/>
            <person name="Durnford D.G."/>
            <person name="Fast N.M."/>
            <person name="Green B.R."/>
            <person name="Grisdale C.J."/>
            <person name="Hempel F."/>
            <person name="Henrissat B."/>
            <person name="Hoppner M.P."/>
            <person name="Ishida K."/>
            <person name="Kim E."/>
            <person name="Koreny L."/>
            <person name="Kroth P.G."/>
            <person name="Liu Y."/>
            <person name="Malik S.B."/>
            <person name="Maier U.G."/>
            <person name="McRose D."/>
            <person name="Mock T."/>
            <person name="Neilson J.A."/>
            <person name="Onodera N.T."/>
            <person name="Poole A.M."/>
            <person name="Pritham E.J."/>
            <person name="Richards T.A."/>
            <person name="Rocap G."/>
            <person name="Roy S.W."/>
            <person name="Sarai C."/>
            <person name="Schaack S."/>
            <person name="Shirato S."/>
            <person name="Slamovits C.H."/>
            <person name="Spencer D.F."/>
            <person name="Suzuki S."/>
            <person name="Worden A.Z."/>
            <person name="Zauner S."/>
            <person name="Barry K."/>
            <person name="Bell C."/>
            <person name="Bharti A.K."/>
            <person name="Crow J.A."/>
            <person name="Grimwood J."/>
            <person name="Kramer R."/>
            <person name="Lindquist E."/>
            <person name="Lucas S."/>
            <person name="Salamov A."/>
            <person name="McFadden G.I."/>
            <person name="Lane C.E."/>
            <person name="Keeling P.J."/>
            <person name="Gray M.W."/>
            <person name="Grigoriev I.V."/>
            <person name="Archibald J.M."/>
        </authorList>
    </citation>
    <scope>NUCLEOTIDE SEQUENCE</scope>
    <source>
        <strain evidence="1 3">CCMP2712</strain>
    </source>
</reference>
<dbReference type="RefSeq" id="XP_005829140.1">
    <property type="nucleotide sequence ID" value="XM_005829083.1"/>
</dbReference>
<dbReference type="EMBL" id="JH993018">
    <property type="protein sequence ID" value="EKX42160.1"/>
    <property type="molecule type" value="Genomic_DNA"/>
</dbReference>